<dbReference type="Pfam" id="PF03592">
    <property type="entry name" value="Terminase_2"/>
    <property type="match status" value="1"/>
</dbReference>
<evidence type="ECO:0000313" key="2">
    <source>
        <dbReference type="Proteomes" id="UP000238774"/>
    </source>
</evidence>
<accession>A0ABX5BZK1</accession>
<proteinExistence type="predicted"/>
<dbReference type="InterPro" id="IPR038713">
    <property type="entry name" value="Terminase_Gp1_N_sf"/>
</dbReference>
<organism evidence="1 2">
    <name type="scientific">Veillonella rogosae JCM 15642</name>
    <dbReference type="NCBI Taxonomy" id="1298595"/>
    <lineage>
        <taxon>Bacteria</taxon>
        <taxon>Bacillati</taxon>
        <taxon>Bacillota</taxon>
        <taxon>Negativicutes</taxon>
        <taxon>Veillonellales</taxon>
        <taxon>Veillonellaceae</taxon>
        <taxon>Veillonella</taxon>
    </lineage>
</organism>
<name>A0ABX5BZK1_9FIRM</name>
<dbReference type="Gene3D" id="1.10.10.1400">
    <property type="entry name" value="Terminase, small subunit, N-terminal DNA-binding domain, HTH motif"/>
    <property type="match status" value="1"/>
</dbReference>
<evidence type="ECO:0000313" key="1">
    <source>
        <dbReference type="EMBL" id="PQL12089.1"/>
    </source>
</evidence>
<gene>
    <name evidence="1" type="ORF">VRHSUH09_06635</name>
</gene>
<dbReference type="EMBL" id="PPCX01000010">
    <property type="protein sequence ID" value="PQL12089.1"/>
    <property type="molecule type" value="Genomic_DNA"/>
</dbReference>
<keyword evidence="2" id="KW-1185">Reference proteome</keyword>
<sequence>MQRKEVRLIAITQDSKGRIVVDGYTLTFKQARFCEEYVSNGNVINEAVIKAGYSKSSPSVVNSMGLENLNKPACKAYIAELQQRFKQTADHRVATIEERRNLLTQWIYSDDVRYNDKLKALDILNKMDAAYEQRIKMDTTINNPVQSLTTEELRSLIENEPD</sequence>
<dbReference type="Proteomes" id="UP000238774">
    <property type="component" value="Unassembled WGS sequence"/>
</dbReference>
<protein>
    <submittedName>
        <fullName evidence="1">Terminase</fullName>
    </submittedName>
</protein>
<dbReference type="InterPro" id="IPR005335">
    <property type="entry name" value="Terminase_ssu"/>
</dbReference>
<reference evidence="1 2" key="1">
    <citation type="submission" date="2018-01" db="EMBL/GenBank/DDBJ databases">
        <title>Draft genome sequences of clinical isolates and type strains of oral Veillonella including Veillonella infantum sp., nov.</title>
        <authorList>
            <person name="Mashima I."/>
            <person name="Liao Y.-C."/>
            <person name="Sabharwal A."/>
            <person name="Haase E.M."/>
            <person name="Nakazawa F."/>
            <person name="Scannapieco F.A."/>
        </authorList>
    </citation>
    <scope>NUCLEOTIDE SEQUENCE [LARGE SCALE GENOMIC DNA]</scope>
    <source>
        <strain evidence="1 2">JCM 15642</strain>
    </source>
</reference>
<comment type="caution">
    <text evidence="1">The sequence shown here is derived from an EMBL/GenBank/DDBJ whole genome shotgun (WGS) entry which is preliminary data.</text>
</comment>